<dbReference type="EMBL" id="CAJOBP010063790">
    <property type="protein sequence ID" value="CAF4860112.1"/>
    <property type="molecule type" value="Genomic_DNA"/>
</dbReference>
<organism evidence="2 4">
    <name type="scientific">Rotaria socialis</name>
    <dbReference type="NCBI Taxonomy" id="392032"/>
    <lineage>
        <taxon>Eukaryota</taxon>
        <taxon>Metazoa</taxon>
        <taxon>Spiralia</taxon>
        <taxon>Gnathifera</taxon>
        <taxon>Rotifera</taxon>
        <taxon>Eurotatoria</taxon>
        <taxon>Bdelloidea</taxon>
        <taxon>Philodinida</taxon>
        <taxon>Philodinidae</taxon>
        <taxon>Rotaria</taxon>
    </lineage>
</organism>
<proteinExistence type="predicted"/>
<evidence type="ECO:0000313" key="2">
    <source>
        <dbReference type="EMBL" id="CAF3037618.1"/>
    </source>
</evidence>
<comment type="caution">
    <text evidence="2">The sequence shown here is derived from an EMBL/GenBank/DDBJ whole genome shotgun (WGS) entry which is preliminary data.</text>
</comment>
<feature type="non-terminal residue" evidence="2">
    <location>
        <position position="97"/>
    </location>
</feature>
<dbReference type="AlphaFoldDB" id="A0A817LWX4"/>
<gene>
    <name evidence="2" type="ORF">TIS948_LOCUS3340</name>
    <name evidence="3" type="ORF">UJA718_LOCUS43843</name>
</gene>
<feature type="region of interest" description="Disordered" evidence="1">
    <location>
        <begin position="1"/>
        <end position="97"/>
    </location>
</feature>
<feature type="compositionally biased region" description="Polar residues" evidence="1">
    <location>
        <begin position="50"/>
        <end position="61"/>
    </location>
</feature>
<reference evidence="2" key="1">
    <citation type="submission" date="2021-02" db="EMBL/GenBank/DDBJ databases">
        <authorList>
            <person name="Nowell W R."/>
        </authorList>
    </citation>
    <scope>NUCLEOTIDE SEQUENCE</scope>
</reference>
<protein>
    <submittedName>
        <fullName evidence="2">Uncharacterized protein</fullName>
    </submittedName>
</protein>
<sequence length="97" mass="9547">AAAHPGAKSISGYHESAERGATTKAGAQGGRTTGAATHPGGMTDGPSRVGFTTTSAPQPRQTWDLGSKESGERVMTTKASSLGGGNIGAATHPGDIT</sequence>
<feature type="non-terminal residue" evidence="2">
    <location>
        <position position="1"/>
    </location>
</feature>
<evidence type="ECO:0000313" key="3">
    <source>
        <dbReference type="EMBL" id="CAF4860112.1"/>
    </source>
</evidence>
<evidence type="ECO:0000313" key="4">
    <source>
        <dbReference type="Proteomes" id="UP000663825"/>
    </source>
</evidence>
<evidence type="ECO:0000313" key="5">
    <source>
        <dbReference type="Proteomes" id="UP000663873"/>
    </source>
</evidence>
<evidence type="ECO:0000256" key="1">
    <source>
        <dbReference type="SAM" id="MobiDB-lite"/>
    </source>
</evidence>
<accession>A0A817LWX4</accession>
<dbReference type="EMBL" id="CAJNXB010000228">
    <property type="protein sequence ID" value="CAF3037618.1"/>
    <property type="molecule type" value="Genomic_DNA"/>
</dbReference>
<name>A0A817LWX4_9BILA</name>
<keyword evidence="5" id="KW-1185">Reference proteome</keyword>
<dbReference type="Proteomes" id="UP000663825">
    <property type="component" value="Unassembled WGS sequence"/>
</dbReference>
<dbReference type="Proteomes" id="UP000663873">
    <property type="component" value="Unassembled WGS sequence"/>
</dbReference>